<dbReference type="GO" id="GO:0000298">
    <property type="term" value="F:endopolyphosphatase activity"/>
    <property type="evidence" value="ECO:0007669"/>
    <property type="project" value="UniProtKB-EC"/>
</dbReference>
<keyword evidence="16" id="KW-1185">Reference proteome</keyword>
<dbReference type="GO" id="GO:0008081">
    <property type="term" value="F:phosphoric diester hydrolase activity"/>
    <property type="evidence" value="ECO:0007669"/>
    <property type="project" value="TreeGrafter"/>
</dbReference>
<evidence type="ECO:0000256" key="3">
    <source>
        <dbReference type="ARBA" id="ARBA00012459"/>
    </source>
</evidence>
<dbReference type="Proteomes" id="UP000800041">
    <property type="component" value="Unassembled WGS sequence"/>
</dbReference>
<evidence type="ECO:0000313" key="15">
    <source>
        <dbReference type="EMBL" id="KAF1989475.1"/>
    </source>
</evidence>
<evidence type="ECO:0000256" key="6">
    <source>
        <dbReference type="ARBA" id="ARBA00022692"/>
    </source>
</evidence>
<evidence type="ECO:0000256" key="10">
    <source>
        <dbReference type="ARBA" id="ARBA00023136"/>
    </source>
</evidence>
<feature type="chain" id="PRO_5026292307" description="Endopolyphosphatase" evidence="14">
    <location>
        <begin position="23"/>
        <end position="738"/>
    </location>
</feature>
<name>A0A6G1H8J4_9PEZI</name>
<proteinExistence type="inferred from homology"/>
<comment type="similarity">
    <text evidence="2">Belongs to the endopolyphosphatase PPN1 family.</text>
</comment>
<dbReference type="GO" id="GO:0004309">
    <property type="term" value="F:exopolyphosphatase activity"/>
    <property type="evidence" value="ECO:0007669"/>
    <property type="project" value="TreeGrafter"/>
</dbReference>
<dbReference type="EC" id="3.6.1.10" evidence="3 12"/>
<keyword evidence="11" id="KW-0325">Glycoprotein</keyword>
<feature type="region of interest" description="Disordered" evidence="13">
    <location>
        <begin position="644"/>
        <end position="664"/>
    </location>
</feature>
<dbReference type="FunFam" id="3.60.21.10:FF:000082">
    <property type="entry name" value="Endopolyphosphatase"/>
    <property type="match status" value="1"/>
</dbReference>
<feature type="region of interest" description="Disordered" evidence="13">
    <location>
        <begin position="575"/>
        <end position="605"/>
    </location>
</feature>
<dbReference type="GO" id="GO:0005774">
    <property type="term" value="C:vacuolar membrane"/>
    <property type="evidence" value="ECO:0007669"/>
    <property type="project" value="UniProtKB-SubCell"/>
</dbReference>
<feature type="signal peptide" evidence="14">
    <location>
        <begin position="1"/>
        <end position="22"/>
    </location>
</feature>
<keyword evidence="10 12" id="KW-0472">Membrane</keyword>
<feature type="region of interest" description="Disordered" evidence="13">
    <location>
        <begin position="526"/>
        <end position="545"/>
    </location>
</feature>
<sequence>MLRTAVASLALLASIHVAPVTCLPRGLQHDGPTDLSTRPALKGKFLHVTDFHPDPFYKTYASTDEDVACHRGRGPAGLYGAETSDCDTPFSLVNATFKWIKENLKDEVDFVVWTGDSARHDNDEKHPRTEKQVEKLNRMVAGKFLEVWGKPENYDDPDPMNDLLIPIIPTIGNNDILPHNIFKKGPNRWTKLYLDIWRQFIPEEQRHSFQEGGWFYREVIPKKLAVFSLNSLYFYESNSAVDGCALKSEPGYEHMEWLRIQLQFMRERGMKAILISHVPPARTAGKQSWDETCWQKYTLWMRQYRDVVMGTFYGHMNIDHFMLQDFHDLNKDTKKGRMLASLDGIAAQKEDDEMTIASAADYLLDLRAVWGKLPKLTKLTLAQNDDATDEDDGFLAALASWINTSKKSHSKNGGKGGKDDKMGGPFGERYSMSHVGASIVPNYFPTLRVYEYNISGIEDLSATDIQTRKPYNSAPPGSDQSATQLVLEDDSEDWVLVDTPESNTEGIEAFYESELTGQMKKKKPKKYKFKVPDAPSKTDPPGPAYSPQSLTLLGYTQYFANLTYINNDFLEGSSIDSSEDDPFSSERWKPGKHEGEKPHEKKKPKPHKFKFEIEYNTFNDSIYKLKDLTVNSYLHLAKRISKSAKGKANQVSAEDVDSEDDEGDVEDFDDFELTAEEVDDQGHKKHKKKKHHKKKMTRVWYTFVKRAFVSTMDPEDIEQNFGTHDWTVNDEAGEHFDL</sequence>
<dbReference type="GO" id="GO:0006798">
    <property type="term" value="P:polyphosphate catabolic process"/>
    <property type="evidence" value="ECO:0007669"/>
    <property type="project" value="TreeGrafter"/>
</dbReference>
<dbReference type="SUPFAM" id="SSF56300">
    <property type="entry name" value="Metallo-dependent phosphatases"/>
    <property type="match status" value="1"/>
</dbReference>
<evidence type="ECO:0000256" key="5">
    <source>
        <dbReference type="ARBA" id="ARBA00022554"/>
    </source>
</evidence>
<evidence type="ECO:0000313" key="16">
    <source>
        <dbReference type="Proteomes" id="UP000800041"/>
    </source>
</evidence>
<evidence type="ECO:0000256" key="4">
    <source>
        <dbReference type="ARBA" id="ARBA00014458"/>
    </source>
</evidence>
<dbReference type="OrthoDB" id="348678at2759"/>
<gene>
    <name evidence="15" type="ORF">K402DRAFT_372266</name>
</gene>
<feature type="compositionally biased region" description="Acidic residues" evidence="13">
    <location>
        <begin position="654"/>
        <end position="664"/>
    </location>
</feature>
<keyword evidence="7 12" id="KW-0378">Hydrolase</keyword>
<comment type="subcellular location">
    <subcellularLocation>
        <location evidence="1">Vacuole membrane</location>
        <topology evidence="1">Single-pass type II membrane protein</topology>
    </subcellularLocation>
</comment>
<reference evidence="15" key="1">
    <citation type="journal article" date="2020" name="Stud. Mycol.">
        <title>101 Dothideomycetes genomes: a test case for predicting lifestyles and emergence of pathogens.</title>
        <authorList>
            <person name="Haridas S."/>
            <person name="Albert R."/>
            <person name="Binder M."/>
            <person name="Bloem J."/>
            <person name="Labutti K."/>
            <person name="Salamov A."/>
            <person name="Andreopoulos B."/>
            <person name="Baker S."/>
            <person name="Barry K."/>
            <person name="Bills G."/>
            <person name="Bluhm B."/>
            <person name="Cannon C."/>
            <person name="Castanera R."/>
            <person name="Culley D."/>
            <person name="Daum C."/>
            <person name="Ezra D."/>
            <person name="Gonzalez J."/>
            <person name="Henrissat B."/>
            <person name="Kuo A."/>
            <person name="Liang C."/>
            <person name="Lipzen A."/>
            <person name="Lutzoni F."/>
            <person name="Magnuson J."/>
            <person name="Mondo S."/>
            <person name="Nolan M."/>
            <person name="Ohm R."/>
            <person name="Pangilinan J."/>
            <person name="Park H.-J."/>
            <person name="Ramirez L."/>
            <person name="Alfaro M."/>
            <person name="Sun H."/>
            <person name="Tritt A."/>
            <person name="Yoshinaga Y."/>
            <person name="Zwiers L.-H."/>
            <person name="Turgeon B."/>
            <person name="Goodwin S."/>
            <person name="Spatafora J."/>
            <person name="Crous P."/>
            <person name="Grigoriev I."/>
        </authorList>
    </citation>
    <scope>NUCLEOTIDE SEQUENCE</scope>
    <source>
        <strain evidence="15">CBS 113979</strain>
    </source>
</reference>
<dbReference type="GO" id="GO:0000324">
    <property type="term" value="C:fungal-type vacuole"/>
    <property type="evidence" value="ECO:0007669"/>
    <property type="project" value="TreeGrafter"/>
</dbReference>
<keyword evidence="6" id="KW-0812">Transmembrane</keyword>
<keyword evidence="9" id="KW-1133">Transmembrane helix</keyword>
<dbReference type="InterPro" id="IPR041805">
    <property type="entry name" value="ASMase/PPN1_MPP"/>
</dbReference>
<dbReference type="EMBL" id="ML977145">
    <property type="protein sequence ID" value="KAF1989475.1"/>
    <property type="molecule type" value="Genomic_DNA"/>
</dbReference>
<dbReference type="InterPro" id="IPR012358">
    <property type="entry name" value="EndopolyPtase_N1"/>
</dbReference>
<keyword evidence="14" id="KW-0732">Signal</keyword>
<evidence type="ECO:0000256" key="11">
    <source>
        <dbReference type="ARBA" id="ARBA00023180"/>
    </source>
</evidence>
<dbReference type="PANTHER" id="PTHR10340">
    <property type="entry name" value="SPHINGOMYELIN PHOSPHODIESTERASE"/>
    <property type="match status" value="1"/>
</dbReference>
<feature type="compositionally biased region" description="Basic and acidic residues" evidence="13">
    <location>
        <begin position="584"/>
        <end position="599"/>
    </location>
</feature>
<protein>
    <recommendedName>
        <fullName evidence="4 12">Endopolyphosphatase</fullName>
        <ecNumber evidence="3 12">3.6.1.10</ecNumber>
    </recommendedName>
</protein>
<accession>A0A6G1H8J4</accession>
<dbReference type="CDD" id="cd00842">
    <property type="entry name" value="MPP_ASMase"/>
    <property type="match status" value="1"/>
</dbReference>
<comment type="catalytic activity">
    <reaction evidence="12">
        <text>[phosphate](n+1) + n H2O = (n+1) phosphate + n H(+)</text>
        <dbReference type="Rhea" id="RHEA:22452"/>
        <dbReference type="Rhea" id="RHEA-COMP:14280"/>
        <dbReference type="ChEBI" id="CHEBI:15377"/>
        <dbReference type="ChEBI" id="CHEBI:15378"/>
        <dbReference type="ChEBI" id="CHEBI:16838"/>
        <dbReference type="ChEBI" id="CHEBI:43474"/>
        <dbReference type="EC" id="3.6.1.10"/>
    </reaction>
</comment>
<dbReference type="AlphaFoldDB" id="A0A6G1H8J4"/>
<evidence type="ECO:0000256" key="13">
    <source>
        <dbReference type="SAM" id="MobiDB-lite"/>
    </source>
</evidence>
<evidence type="ECO:0000256" key="9">
    <source>
        <dbReference type="ARBA" id="ARBA00022989"/>
    </source>
</evidence>
<dbReference type="PIRSF" id="PIRSF027093">
    <property type="entry name" value="EndopolyPtase_N1"/>
    <property type="match status" value="1"/>
</dbReference>
<evidence type="ECO:0000256" key="7">
    <source>
        <dbReference type="ARBA" id="ARBA00022801"/>
    </source>
</evidence>
<keyword evidence="5 12" id="KW-0926">Vacuole</keyword>
<evidence type="ECO:0000256" key="1">
    <source>
        <dbReference type="ARBA" id="ARBA00004576"/>
    </source>
</evidence>
<dbReference type="InterPro" id="IPR029052">
    <property type="entry name" value="Metallo-depent_PP-like"/>
</dbReference>
<organism evidence="15 16">
    <name type="scientific">Aulographum hederae CBS 113979</name>
    <dbReference type="NCBI Taxonomy" id="1176131"/>
    <lineage>
        <taxon>Eukaryota</taxon>
        <taxon>Fungi</taxon>
        <taxon>Dikarya</taxon>
        <taxon>Ascomycota</taxon>
        <taxon>Pezizomycotina</taxon>
        <taxon>Dothideomycetes</taxon>
        <taxon>Pleosporomycetidae</taxon>
        <taxon>Aulographales</taxon>
        <taxon>Aulographaceae</taxon>
    </lineage>
</organism>
<evidence type="ECO:0000256" key="2">
    <source>
        <dbReference type="ARBA" id="ARBA00010399"/>
    </source>
</evidence>
<evidence type="ECO:0000256" key="8">
    <source>
        <dbReference type="ARBA" id="ARBA00022968"/>
    </source>
</evidence>
<feature type="region of interest" description="Disordered" evidence="13">
    <location>
        <begin position="406"/>
        <end position="425"/>
    </location>
</feature>
<evidence type="ECO:0000256" key="14">
    <source>
        <dbReference type="SAM" id="SignalP"/>
    </source>
</evidence>
<keyword evidence="8" id="KW-0735">Signal-anchor</keyword>
<dbReference type="PANTHER" id="PTHR10340:SF55">
    <property type="entry name" value="ENDOPOLYPHOSPHATASE"/>
    <property type="match status" value="1"/>
</dbReference>
<evidence type="ECO:0000256" key="12">
    <source>
        <dbReference type="PIRNR" id="PIRNR027093"/>
    </source>
</evidence>
<comment type="function">
    <text evidence="12">Catalyzes the hydrolysis of inorganic polyphosphate (polyP) chains of many hundreds of phosphate residues into shorter lengths.</text>
</comment>